<proteinExistence type="predicted"/>
<gene>
    <name evidence="1" type="ORF">ACE1CC_13745</name>
</gene>
<reference evidence="1 2" key="1">
    <citation type="submission" date="2024-09" db="EMBL/GenBank/DDBJ databases">
        <title>Floridaenema gen nov. (Aerosakkonemataceae, Aerosakkonematales ord. nov., Cyanobacteria) from benthic tropical and subtropical fresh waters, with the description of four new species.</title>
        <authorList>
            <person name="Moretto J.A."/>
            <person name="Berthold D.E."/>
            <person name="Lefler F.W."/>
            <person name="Huang I.-S."/>
            <person name="Laughinghouse H. IV."/>
        </authorList>
    </citation>
    <scope>NUCLEOTIDE SEQUENCE [LARGE SCALE GENOMIC DNA]</scope>
    <source>
        <strain evidence="1 2">BLCC-F46</strain>
    </source>
</reference>
<dbReference type="Proteomes" id="UP001576774">
    <property type="component" value="Unassembled WGS sequence"/>
</dbReference>
<evidence type="ECO:0000313" key="1">
    <source>
        <dbReference type="EMBL" id="MFB2877914.1"/>
    </source>
</evidence>
<protein>
    <submittedName>
        <fullName evidence="1">Uncharacterized protein</fullName>
    </submittedName>
</protein>
<comment type="caution">
    <text evidence="1">The sequence shown here is derived from an EMBL/GenBank/DDBJ whole genome shotgun (WGS) entry which is preliminary data.</text>
</comment>
<sequence length="125" mass="14276">MNLSSLPFEDLPPDTSGLDDTLQRLQLEEMLAKYFYDSCHPQQQALLSNCEWYITTYSEVPTLIIECPDQVINWRVLKSLVKIGGVLKRIAKQGKIRVSSPGTKAAPFEMRVDELPVYRYPDLLS</sequence>
<organism evidence="1 2">
    <name type="scientific">Floridaenema aerugineum BLCC-F46</name>
    <dbReference type="NCBI Taxonomy" id="3153654"/>
    <lineage>
        <taxon>Bacteria</taxon>
        <taxon>Bacillati</taxon>
        <taxon>Cyanobacteriota</taxon>
        <taxon>Cyanophyceae</taxon>
        <taxon>Oscillatoriophycideae</taxon>
        <taxon>Aerosakkonematales</taxon>
        <taxon>Aerosakkonemataceae</taxon>
        <taxon>Floridanema</taxon>
        <taxon>Floridanema aerugineum</taxon>
    </lineage>
</organism>
<accession>A0ABV4X560</accession>
<keyword evidence="2" id="KW-1185">Reference proteome</keyword>
<name>A0ABV4X560_9CYAN</name>
<evidence type="ECO:0000313" key="2">
    <source>
        <dbReference type="Proteomes" id="UP001576774"/>
    </source>
</evidence>
<dbReference type="EMBL" id="JBHFNQ010000105">
    <property type="protein sequence ID" value="MFB2877914.1"/>
    <property type="molecule type" value="Genomic_DNA"/>
</dbReference>
<dbReference type="RefSeq" id="WP_413271000.1">
    <property type="nucleotide sequence ID" value="NZ_JBHFNQ010000105.1"/>
</dbReference>